<gene>
    <name evidence="1" type="ORF">PL963_03907</name>
</gene>
<protein>
    <submittedName>
        <fullName evidence="1">Uncharacterized protein</fullName>
    </submittedName>
</protein>
<dbReference type="RefSeq" id="WP_002554798.1">
    <property type="nucleotide sequence ID" value="NZ_JACSZQ010000005.1"/>
</dbReference>
<dbReference type="EMBL" id="LT963395">
    <property type="protein sequence ID" value="SOS21994.1"/>
    <property type="molecule type" value="Genomic_DNA"/>
</dbReference>
<organism evidence="1 2">
    <name type="scientific">Pseudomonas cerasi</name>
    <dbReference type="NCBI Taxonomy" id="1583341"/>
    <lineage>
        <taxon>Bacteria</taxon>
        <taxon>Pseudomonadati</taxon>
        <taxon>Pseudomonadota</taxon>
        <taxon>Gammaproteobacteria</taxon>
        <taxon>Pseudomonadales</taxon>
        <taxon>Pseudomonadaceae</taxon>
        <taxon>Pseudomonas</taxon>
    </lineage>
</organism>
<sequence length="51" mass="5917">MSDDAQLIDLGAERAKRIHDLNDKRLNEVRNAFEQAMPLSSKKPKKKPKKR</sequence>
<proteinExistence type="predicted"/>
<evidence type="ECO:0000313" key="2">
    <source>
        <dbReference type="Proteomes" id="UP000239025"/>
    </source>
</evidence>
<dbReference type="Proteomes" id="UP000239025">
    <property type="component" value="Chromosome 1"/>
</dbReference>
<reference evidence="2" key="1">
    <citation type="submission" date="2017-11" db="EMBL/GenBank/DDBJ databases">
        <authorList>
            <person name="Blom J."/>
        </authorList>
    </citation>
    <scope>NUCLEOTIDE SEQUENCE [LARGE SCALE GENOMIC DNA]</scope>
</reference>
<name>A0A193STX3_9PSED</name>
<evidence type="ECO:0000313" key="1">
    <source>
        <dbReference type="EMBL" id="SOS21994.1"/>
    </source>
</evidence>
<accession>A0A193STX3</accession>
<keyword evidence="2" id="KW-1185">Reference proteome</keyword>
<dbReference type="AlphaFoldDB" id="A0A193STX3"/>